<dbReference type="KEGG" id="led:BBK82_30940"/>
<organism evidence="2 3">
    <name type="scientific">Lentzea guizhouensis</name>
    <dbReference type="NCBI Taxonomy" id="1586287"/>
    <lineage>
        <taxon>Bacteria</taxon>
        <taxon>Bacillati</taxon>
        <taxon>Actinomycetota</taxon>
        <taxon>Actinomycetes</taxon>
        <taxon>Pseudonocardiales</taxon>
        <taxon>Pseudonocardiaceae</taxon>
        <taxon>Lentzea</taxon>
    </lineage>
</organism>
<dbReference type="EMBL" id="CP016793">
    <property type="protein sequence ID" value="ANZ39803.1"/>
    <property type="molecule type" value="Genomic_DNA"/>
</dbReference>
<reference evidence="2 3" key="1">
    <citation type="submission" date="2016-07" db="EMBL/GenBank/DDBJ databases">
        <title>Complete genome sequence of the Lentzea guizhouensis DHS C013.</title>
        <authorList>
            <person name="Cao C."/>
        </authorList>
    </citation>
    <scope>NUCLEOTIDE SEQUENCE [LARGE SCALE GENOMIC DNA]</scope>
    <source>
        <strain evidence="2 3">DHS C013</strain>
    </source>
</reference>
<protein>
    <recommendedName>
        <fullName evidence="1">VOC domain-containing protein</fullName>
    </recommendedName>
</protein>
<name>A0A1B2HQ14_9PSEU</name>
<dbReference type="Proteomes" id="UP000093053">
    <property type="component" value="Chromosome"/>
</dbReference>
<dbReference type="InterPro" id="IPR052164">
    <property type="entry name" value="Anthracycline_SecMetBiosynth"/>
</dbReference>
<dbReference type="SUPFAM" id="SSF54593">
    <property type="entry name" value="Glyoxalase/Bleomycin resistance protein/Dihydroxybiphenyl dioxygenase"/>
    <property type="match status" value="1"/>
</dbReference>
<evidence type="ECO:0000259" key="1">
    <source>
        <dbReference type="PROSITE" id="PS51819"/>
    </source>
</evidence>
<proteinExistence type="predicted"/>
<gene>
    <name evidence="2" type="ORF">BBK82_30940</name>
</gene>
<accession>A0A1B2HQ14</accession>
<dbReference type="OrthoDB" id="9799428at2"/>
<dbReference type="InterPro" id="IPR029068">
    <property type="entry name" value="Glyas_Bleomycin-R_OHBP_Dase"/>
</dbReference>
<dbReference type="InterPro" id="IPR037523">
    <property type="entry name" value="VOC_core"/>
</dbReference>
<dbReference type="PROSITE" id="PS51819">
    <property type="entry name" value="VOC"/>
    <property type="match status" value="1"/>
</dbReference>
<dbReference type="RefSeq" id="WP_065918144.1">
    <property type="nucleotide sequence ID" value="NZ_CP016793.1"/>
</dbReference>
<feature type="domain" description="VOC" evidence="1">
    <location>
        <begin position="6"/>
        <end position="118"/>
    </location>
</feature>
<dbReference type="CDD" id="cd06587">
    <property type="entry name" value="VOC"/>
    <property type="match status" value="1"/>
</dbReference>
<dbReference type="InterPro" id="IPR041581">
    <property type="entry name" value="Glyoxalase_6"/>
</dbReference>
<evidence type="ECO:0000313" key="3">
    <source>
        <dbReference type="Proteomes" id="UP000093053"/>
    </source>
</evidence>
<sequence length="132" mass="15249">MERVTGIGGVFFRAKDPAALSEWYDKHLGIYLKDDDDPWWPDRGPTFIQPFRSAEEFFGMPEHQTSMLNFRVRDLDAMLAQLREQGADVDDHISTTSGPGRYGWVTDPEGNRVELWEPSPDMLEEPARYKKD</sequence>
<dbReference type="PANTHER" id="PTHR33993">
    <property type="entry name" value="GLYOXALASE-RELATED"/>
    <property type="match status" value="1"/>
</dbReference>
<evidence type="ECO:0000313" key="2">
    <source>
        <dbReference type="EMBL" id="ANZ39803.1"/>
    </source>
</evidence>
<dbReference type="Pfam" id="PF18029">
    <property type="entry name" value="Glyoxalase_6"/>
    <property type="match status" value="1"/>
</dbReference>
<keyword evidence="3" id="KW-1185">Reference proteome</keyword>
<dbReference type="Gene3D" id="3.10.180.10">
    <property type="entry name" value="2,3-Dihydroxybiphenyl 1,2-Dioxygenase, domain 1"/>
    <property type="match status" value="1"/>
</dbReference>
<dbReference type="AlphaFoldDB" id="A0A1B2HQ14"/>
<dbReference type="PANTHER" id="PTHR33993:SF5">
    <property type="entry name" value="GLYOXALASE"/>
    <property type="match status" value="1"/>
</dbReference>